<proteinExistence type="predicted"/>
<evidence type="ECO:0000256" key="1">
    <source>
        <dbReference type="SAM" id="Phobius"/>
    </source>
</evidence>
<feature type="transmembrane region" description="Helical" evidence="1">
    <location>
        <begin position="94"/>
        <end position="113"/>
    </location>
</feature>
<dbReference type="HOGENOM" id="CLU_124065_0_0_1"/>
<accession>E3N4T6</accession>
<dbReference type="Proteomes" id="UP000008281">
    <property type="component" value="Unassembled WGS sequence"/>
</dbReference>
<gene>
    <name evidence="2" type="ORF">CRE_01222</name>
</gene>
<reference evidence="2" key="1">
    <citation type="submission" date="2007-07" db="EMBL/GenBank/DDBJ databases">
        <title>PCAP assembly of the Caenorhabditis remanei genome.</title>
        <authorList>
            <consortium name="The Caenorhabditis remanei Sequencing Consortium"/>
            <person name="Wilson R.K."/>
        </authorList>
    </citation>
    <scope>NUCLEOTIDE SEQUENCE [LARGE SCALE GENOMIC DNA]</scope>
    <source>
        <strain evidence="2">PB4641</strain>
    </source>
</reference>
<dbReference type="EMBL" id="DS268527">
    <property type="protein sequence ID" value="EFO86449.1"/>
    <property type="molecule type" value="Genomic_DNA"/>
</dbReference>
<feature type="transmembrane region" description="Helical" evidence="1">
    <location>
        <begin position="24"/>
        <end position="42"/>
    </location>
</feature>
<sequence length="225" mass="26442">MFYLAVAIIMNCKPKVQKMYQMKLGLIGMILSVQIMNVAVIMKNYKAHEMTAHGIYYIFHYFLLISYALFGNFLTRLYIQLPKERRPYSPGSRFSVGVIAIIHLTISTFSVWNTNHWIVCSILQFSSFIFCVDAYSCFTTPFYKLCEHREYKDYMRIRPVDGVICNVVVRRIYEKTEDIGDVPANFQFDDDVQLEPFWIGDKLTYLIGHREFRTRMREAAGKTLK</sequence>
<keyword evidence="1" id="KW-0472">Membrane</keyword>
<feature type="transmembrane region" description="Helical" evidence="1">
    <location>
        <begin position="54"/>
        <end position="74"/>
    </location>
</feature>
<evidence type="ECO:0000313" key="2">
    <source>
        <dbReference type="EMBL" id="EFO86449.1"/>
    </source>
</evidence>
<protein>
    <submittedName>
        <fullName evidence="2">Uncharacterized protein</fullName>
    </submittedName>
</protein>
<evidence type="ECO:0000313" key="3">
    <source>
        <dbReference type="Proteomes" id="UP000008281"/>
    </source>
</evidence>
<keyword evidence="3" id="KW-1185">Reference proteome</keyword>
<keyword evidence="1" id="KW-1133">Transmembrane helix</keyword>
<feature type="transmembrane region" description="Helical" evidence="1">
    <location>
        <begin position="125"/>
        <end position="146"/>
    </location>
</feature>
<dbReference type="AlphaFoldDB" id="E3N4T6"/>
<dbReference type="InterPro" id="IPR036927">
    <property type="entry name" value="Cyt_c_oxase-like_su1_sf"/>
</dbReference>
<keyword evidence="1" id="KW-0812">Transmembrane</keyword>
<name>E3N4T6_CAERE</name>
<dbReference type="SUPFAM" id="SSF81442">
    <property type="entry name" value="Cytochrome c oxidase subunit I-like"/>
    <property type="match status" value="1"/>
</dbReference>
<organism evidence="3">
    <name type="scientific">Caenorhabditis remanei</name>
    <name type="common">Caenorhabditis vulgaris</name>
    <dbReference type="NCBI Taxonomy" id="31234"/>
    <lineage>
        <taxon>Eukaryota</taxon>
        <taxon>Metazoa</taxon>
        <taxon>Ecdysozoa</taxon>
        <taxon>Nematoda</taxon>
        <taxon>Chromadorea</taxon>
        <taxon>Rhabditida</taxon>
        <taxon>Rhabditina</taxon>
        <taxon>Rhabditomorpha</taxon>
        <taxon>Rhabditoidea</taxon>
        <taxon>Rhabditidae</taxon>
        <taxon>Peloderinae</taxon>
        <taxon>Caenorhabditis</taxon>
    </lineage>
</organism>
<dbReference type="InParanoid" id="E3N4T6"/>